<dbReference type="Gene3D" id="1.10.10.10">
    <property type="entry name" value="Winged helix-like DNA-binding domain superfamily/Winged helix DNA-binding domain"/>
    <property type="match status" value="1"/>
</dbReference>
<accession>A0A7S2LRW2</accession>
<name>A0A7S2LRW2_9STRA</name>
<dbReference type="PANTHER" id="PTHR10015:SF206">
    <property type="entry name" value="HSF-TYPE DNA-BINDING DOMAIN-CONTAINING PROTEIN"/>
    <property type="match status" value="1"/>
</dbReference>
<feature type="domain" description="HSF-type DNA-binding" evidence="6">
    <location>
        <begin position="217"/>
        <end position="313"/>
    </location>
</feature>
<sequence>MAHENFDGLSSEELMNAIFKDDLDDEGLIVDIEDSGLDVLSPLSPFGLAFAGTSATLGPEYTLSHSSDDPSSSVVDKDRSFGGEDKLQASSGETTIFIGGRAKEVSQPTQEQLNSVGDVKSFCMDPTSTNSATTQVGSRKADEERDLASGNRSRSNEATNVPSEQMYIDFSLMKEEDIEDKHKPLVGHTFDSIVNTPAGSDASTLKEVSIHIKPGRDIKTFPMKLHEVLERLEYKKVISWLPHGRSFVIHDTHALVSEALPRFFNKAVKYTSFTRQLQLWGFKRVIKSPDAGSYFHQLFLRGKPELAKRMVVRRSKGDSNQKGFLQAQTLDPDFYALALKRPLPEIKASSSKLPPLQAIKPLNVDLPAIQPSAKTWGFSKNSGPTRSGSHQALDNNHSGHGQPLAIQGDNMHNFFGGQQQNHQQQRQPLQRMAGMHTSNRISNTLNSRDYSSSQTVSNINPSPFGAHGSLNTSAHGYPPTMPQSHQQHQHQQAMGFNGVASPGQYLYPNYQGQGAPNNVNHQQGQSMMQSQMHSSNQSVHQQSQAPMSNHQVHQRQFLPMQQQQHQQSYMPNESFSAPATPFSSQHGSSNGFFQQYASQSQHSMHKEHPMIHDRIKRRRHSLYEGASKQQAQVQQAQVHVQPAGEMHSYSTAPCPADDPFEPTALDEIIASSNQAQHPPPFQMPMQRRNSC</sequence>
<reference evidence="7" key="1">
    <citation type="submission" date="2021-01" db="EMBL/GenBank/DDBJ databases">
        <authorList>
            <person name="Corre E."/>
            <person name="Pelletier E."/>
            <person name="Niang G."/>
            <person name="Scheremetjew M."/>
            <person name="Finn R."/>
            <person name="Kale V."/>
            <person name="Holt S."/>
            <person name="Cochrane G."/>
            <person name="Meng A."/>
            <person name="Brown T."/>
            <person name="Cohen L."/>
        </authorList>
    </citation>
    <scope>NUCLEOTIDE SEQUENCE</scope>
    <source>
        <strain evidence="7">B650</strain>
    </source>
</reference>
<feature type="compositionally biased region" description="Polar residues" evidence="5">
    <location>
        <begin position="126"/>
        <end position="137"/>
    </location>
</feature>
<feature type="region of interest" description="Disordered" evidence="5">
    <location>
        <begin position="671"/>
        <end position="691"/>
    </location>
</feature>
<evidence type="ECO:0000259" key="6">
    <source>
        <dbReference type="SMART" id="SM00415"/>
    </source>
</evidence>
<feature type="compositionally biased region" description="Low complexity" evidence="5">
    <location>
        <begin position="412"/>
        <end position="425"/>
    </location>
</feature>
<dbReference type="InterPro" id="IPR036388">
    <property type="entry name" value="WH-like_DNA-bd_sf"/>
</dbReference>
<dbReference type="SUPFAM" id="SSF46785">
    <property type="entry name" value="Winged helix' DNA-binding domain"/>
    <property type="match status" value="1"/>
</dbReference>
<dbReference type="GO" id="GO:0005634">
    <property type="term" value="C:nucleus"/>
    <property type="evidence" value="ECO:0007669"/>
    <property type="project" value="UniProtKB-SubCell"/>
</dbReference>
<feature type="compositionally biased region" description="Low complexity" evidence="5">
    <location>
        <begin position="483"/>
        <end position="492"/>
    </location>
</feature>
<evidence type="ECO:0000256" key="3">
    <source>
        <dbReference type="ARBA" id="ARBA00023242"/>
    </source>
</evidence>
<evidence type="ECO:0000256" key="2">
    <source>
        <dbReference type="ARBA" id="ARBA00023125"/>
    </source>
</evidence>
<organism evidence="7">
    <name type="scientific">Leptocylindrus danicus</name>
    <dbReference type="NCBI Taxonomy" id="163516"/>
    <lineage>
        <taxon>Eukaryota</taxon>
        <taxon>Sar</taxon>
        <taxon>Stramenopiles</taxon>
        <taxon>Ochrophyta</taxon>
        <taxon>Bacillariophyta</taxon>
        <taxon>Coscinodiscophyceae</taxon>
        <taxon>Chaetocerotophycidae</taxon>
        <taxon>Leptocylindrales</taxon>
        <taxon>Leptocylindraceae</taxon>
        <taxon>Leptocylindrus</taxon>
    </lineage>
</organism>
<evidence type="ECO:0000256" key="5">
    <source>
        <dbReference type="SAM" id="MobiDB-lite"/>
    </source>
</evidence>
<proteinExistence type="inferred from homology"/>
<feature type="compositionally biased region" description="Low complexity" evidence="5">
    <location>
        <begin position="521"/>
        <end position="537"/>
    </location>
</feature>
<dbReference type="PANTHER" id="PTHR10015">
    <property type="entry name" value="HEAT SHOCK TRANSCRIPTION FACTOR"/>
    <property type="match status" value="1"/>
</dbReference>
<dbReference type="AlphaFoldDB" id="A0A7S2LRW2"/>
<dbReference type="InterPro" id="IPR036390">
    <property type="entry name" value="WH_DNA-bd_sf"/>
</dbReference>
<dbReference type="FunFam" id="1.10.10.10:FF:000479">
    <property type="entry name" value="Predicted protein"/>
    <property type="match status" value="1"/>
</dbReference>
<dbReference type="GO" id="GO:0043565">
    <property type="term" value="F:sequence-specific DNA binding"/>
    <property type="evidence" value="ECO:0007669"/>
    <property type="project" value="InterPro"/>
</dbReference>
<feature type="compositionally biased region" description="Polar residues" evidence="5">
    <location>
        <begin position="510"/>
        <end position="520"/>
    </location>
</feature>
<dbReference type="SMART" id="SM00415">
    <property type="entry name" value="HSF"/>
    <property type="match status" value="1"/>
</dbReference>
<comment type="subcellular location">
    <subcellularLocation>
        <location evidence="1">Nucleus</location>
    </subcellularLocation>
</comment>
<comment type="similarity">
    <text evidence="4">Belongs to the HSF family.</text>
</comment>
<feature type="compositionally biased region" description="Basic and acidic residues" evidence="5">
    <location>
        <begin position="75"/>
        <end position="87"/>
    </location>
</feature>
<feature type="region of interest" description="Disordered" evidence="5">
    <location>
        <begin position="377"/>
        <end position="432"/>
    </location>
</feature>
<gene>
    <name evidence="7" type="ORF">LDAN0321_LOCUS20728</name>
</gene>
<dbReference type="Pfam" id="PF00447">
    <property type="entry name" value="HSF_DNA-bind"/>
    <property type="match status" value="1"/>
</dbReference>
<feature type="region of interest" description="Disordered" evidence="5">
    <location>
        <begin position="61"/>
        <end position="88"/>
    </location>
</feature>
<keyword evidence="2" id="KW-0238">DNA-binding</keyword>
<feature type="compositionally biased region" description="Polar residues" evidence="5">
    <location>
        <begin position="150"/>
        <end position="161"/>
    </location>
</feature>
<feature type="region of interest" description="Disordered" evidence="5">
    <location>
        <begin position="464"/>
        <end position="537"/>
    </location>
</feature>
<feature type="compositionally biased region" description="Polar residues" evidence="5">
    <location>
        <begin position="378"/>
        <end position="399"/>
    </location>
</feature>
<keyword evidence="3" id="KW-0539">Nucleus</keyword>
<evidence type="ECO:0000256" key="4">
    <source>
        <dbReference type="RuleBase" id="RU004020"/>
    </source>
</evidence>
<protein>
    <recommendedName>
        <fullName evidence="6">HSF-type DNA-binding domain-containing protein</fullName>
    </recommendedName>
</protein>
<dbReference type="EMBL" id="HBGY01033111">
    <property type="protein sequence ID" value="CAD9613276.1"/>
    <property type="molecule type" value="Transcribed_RNA"/>
</dbReference>
<dbReference type="InterPro" id="IPR000232">
    <property type="entry name" value="HSF_DNA-bd"/>
</dbReference>
<feature type="region of interest" description="Disordered" evidence="5">
    <location>
        <begin position="125"/>
        <end position="161"/>
    </location>
</feature>
<dbReference type="GO" id="GO:0003700">
    <property type="term" value="F:DNA-binding transcription factor activity"/>
    <property type="evidence" value="ECO:0007669"/>
    <property type="project" value="InterPro"/>
</dbReference>
<evidence type="ECO:0000313" key="7">
    <source>
        <dbReference type="EMBL" id="CAD9613276.1"/>
    </source>
</evidence>
<evidence type="ECO:0000256" key="1">
    <source>
        <dbReference type="ARBA" id="ARBA00004123"/>
    </source>
</evidence>